<name>A0A0M1N3X3_9BACL</name>
<gene>
    <name evidence="7" type="ORF">AM231_22335</name>
</gene>
<feature type="transmembrane region" description="Helical" evidence="6">
    <location>
        <begin position="327"/>
        <end position="349"/>
    </location>
</feature>
<evidence type="ECO:0000256" key="2">
    <source>
        <dbReference type="ARBA" id="ARBA00022692"/>
    </source>
</evidence>
<dbReference type="Pfam" id="PF01098">
    <property type="entry name" value="FTSW_RODA_SPOVE"/>
    <property type="match status" value="1"/>
</dbReference>
<feature type="transmembrane region" description="Helical" evidence="6">
    <location>
        <begin position="398"/>
        <end position="420"/>
    </location>
</feature>
<dbReference type="InterPro" id="IPR047928">
    <property type="entry name" value="Perm_prefix_1"/>
</dbReference>
<feature type="transmembrane region" description="Helical" evidence="6">
    <location>
        <begin position="174"/>
        <end position="196"/>
    </location>
</feature>
<dbReference type="GO" id="GO:0032153">
    <property type="term" value="C:cell division site"/>
    <property type="evidence" value="ECO:0007669"/>
    <property type="project" value="TreeGrafter"/>
</dbReference>
<evidence type="ECO:0000256" key="5">
    <source>
        <dbReference type="ARBA" id="ARBA00023136"/>
    </source>
</evidence>
<dbReference type="PANTHER" id="PTHR30474:SF1">
    <property type="entry name" value="PEPTIDOGLYCAN GLYCOSYLTRANSFERASE MRDB"/>
    <property type="match status" value="1"/>
</dbReference>
<dbReference type="GO" id="GO:0005886">
    <property type="term" value="C:plasma membrane"/>
    <property type="evidence" value="ECO:0007669"/>
    <property type="project" value="TreeGrafter"/>
</dbReference>
<dbReference type="NCBIfam" id="NF038403">
    <property type="entry name" value="perm_prefix_1"/>
    <property type="match status" value="1"/>
</dbReference>
<comment type="caution">
    <text evidence="7">The sequence shown here is derived from an EMBL/GenBank/DDBJ whole genome shotgun (WGS) entry which is preliminary data.</text>
</comment>
<evidence type="ECO:0000256" key="6">
    <source>
        <dbReference type="SAM" id="Phobius"/>
    </source>
</evidence>
<feature type="transmembrane region" description="Helical" evidence="6">
    <location>
        <begin position="143"/>
        <end position="162"/>
    </location>
</feature>
<dbReference type="PATRIC" id="fig|1705565.3.peg.588"/>
<keyword evidence="2 6" id="KW-0812">Transmembrane</keyword>
<dbReference type="GO" id="GO:0015648">
    <property type="term" value="F:lipid-linked peptidoglycan transporter activity"/>
    <property type="evidence" value="ECO:0007669"/>
    <property type="project" value="TreeGrafter"/>
</dbReference>
<keyword evidence="8" id="KW-1185">Reference proteome</keyword>
<evidence type="ECO:0000256" key="3">
    <source>
        <dbReference type="ARBA" id="ARBA00022960"/>
    </source>
</evidence>
<keyword evidence="7" id="KW-0132">Cell division</keyword>
<dbReference type="AlphaFoldDB" id="A0A0M1N3X3"/>
<dbReference type="EMBL" id="LIUT01000006">
    <property type="protein sequence ID" value="KOR76689.1"/>
    <property type="molecule type" value="Genomic_DNA"/>
</dbReference>
<sequence>MRSVEDNIDVRRFMDLVCKQVRTRQMHSEIREELLGHIEERAEMFMLEGHSEEFAVKEAIKQMGDPGDIGKNMQLAHRPQMDWKLLVMLALFLIIGLVSMLSVYYADDSYSVNLIERKLFYFGIGGSLLIGFYFLNYQKLKRYSAFVFLFIVILMAASTVYGQLHDIRTTYINIGHVGVNIITFSLIPLLIALAGMKPANLWGRLEMVWSVLYRGVLPVILYSISGSIIYTYIYLIGFLVLTWRTRKSIKQFAMITVLPLAGLATFLITRTDHLLLRWREFRNPSDSEMWHMGNNADAIQAAGWFGQGFGKVVPRIPYVLYDNVFPYLIYCFGWLFGLVVGILILLFLVRIWSISTIHRDSYAKHIATLLIVVFGFRLLWPLLMGLGILPTVTLDPPFLSYGGTNQILDMAAVGLLLSIYRRKNMIPSGMEEAASMKAA</sequence>
<dbReference type="GO" id="GO:0008360">
    <property type="term" value="P:regulation of cell shape"/>
    <property type="evidence" value="ECO:0007669"/>
    <property type="project" value="UniProtKB-KW"/>
</dbReference>
<dbReference type="RefSeq" id="WP_054404580.1">
    <property type="nucleotide sequence ID" value="NZ_LIUT01000006.1"/>
</dbReference>
<comment type="subcellular location">
    <subcellularLocation>
        <location evidence="1">Membrane</location>
        <topology evidence="1">Multi-pass membrane protein</topology>
    </subcellularLocation>
</comment>
<evidence type="ECO:0000256" key="4">
    <source>
        <dbReference type="ARBA" id="ARBA00022989"/>
    </source>
</evidence>
<protein>
    <submittedName>
        <fullName evidence="7">Cell division protein</fullName>
    </submittedName>
</protein>
<organism evidence="7 8">
    <name type="scientific">Paenibacillus solani</name>
    <dbReference type="NCBI Taxonomy" id="1705565"/>
    <lineage>
        <taxon>Bacteria</taxon>
        <taxon>Bacillati</taxon>
        <taxon>Bacillota</taxon>
        <taxon>Bacilli</taxon>
        <taxon>Bacillales</taxon>
        <taxon>Paenibacillaceae</taxon>
        <taxon>Paenibacillus</taxon>
    </lineage>
</organism>
<dbReference type="InterPro" id="IPR001182">
    <property type="entry name" value="FtsW/RodA"/>
</dbReference>
<evidence type="ECO:0000313" key="8">
    <source>
        <dbReference type="Proteomes" id="UP000036932"/>
    </source>
</evidence>
<dbReference type="PANTHER" id="PTHR30474">
    <property type="entry name" value="CELL CYCLE PROTEIN"/>
    <property type="match status" value="1"/>
</dbReference>
<dbReference type="GO" id="GO:0051301">
    <property type="term" value="P:cell division"/>
    <property type="evidence" value="ECO:0007669"/>
    <property type="project" value="UniProtKB-KW"/>
</dbReference>
<dbReference type="Proteomes" id="UP000036932">
    <property type="component" value="Unassembled WGS sequence"/>
</dbReference>
<accession>A0A0M1N3X3</accession>
<proteinExistence type="predicted"/>
<keyword evidence="7" id="KW-0131">Cell cycle</keyword>
<keyword evidence="5 6" id="KW-0472">Membrane</keyword>
<feature type="transmembrane region" description="Helical" evidence="6">
    <location>
        <begin position="119"/>
        <end position="137"/>
    </location>
</feature>
<evidence type="ECO:0000256" key="1">
    <source>
        <dbReference type="ARBA" id="ARBA00004141"/>
    </source>
</evidence>
<feature type="transmembrane region" description="Helical" evidence="6">
    <location>
        <begin position="216"/>
        <end position="240"/>
    </location>
</feature>
<feature type="transmembrane region" description="Helical" evidence="6">
    <location>
        <begin position="252"/>
        <end position="269"/>
    </location>
</feature>
<dbReference type="OrthoDB" id="2192428at2"/>
<feature type="transmembrane region" description="Helical" evidence="6">
    <location>
        <begin position="85"/>
        <end position="107"/>
    </location>
</feature>
<reference evidence="8" key="1">
    <citation type="submission" date="2015-08" db="EMBL/GenBank/DDBJ databases">
        <title>Genome sequencing project for genomic taxonomy and phylogenomics of Bacillus-like bacteria.</title>
        <authorList>
            <person name="Liu B."/>
            <person name="Wang J."/>
            <person name="Zhu Y."/>
            <person name="Liu G."/>
            <person name="Chen Q."/>
            <person name="Chen Z."/>
            <person name="Lan J."/>
            <person name="Che J."/>
            <person name="Ge C."/>
            <person name="Shi H."/>
            <person name="Pan Z."/>
            <person name="Liu X."/>
        </authorList>
    </citation>
    <scope>NUCLEOTIDE SEQUENCE [LARGE SCALE GENOMIC DNA]</scope>
    <source>
        <strain evidence="8">FJAT-22460</strain>
    </source>
</reference>
<feature type="transmembrane region" description="Helical" evidence="6">
    <location>
        <begin position="369"/>
        <end position="392"/>
    </location>
</feature>
<evidence type="ECO:0000313" key="7">
    <source>
        <dbReference type="EMBL" id="KOR76689.1"/>
    </source>
</evidence>
<keyword evidence="3" id="KW-0133">Cell shape</keyword>
<keyword evidence="4 6" id="KW-1133">Transmembrane helix</keyword>